<dbReference type="Proteomes" id="UP000324222">
    <property type="component" value="Unassembled WGS sequence"/>
</dbReference>
<evidence type="ECO:0000313" key="1">
    <source>
        <dbReference type="EMBL" id="MPC36002.1"/>
    </source>
</evidence>
<dbReference type="AlphaFoldDB" id="A0A5B7EPD6"/>
<keyword evidence="2" id="KW-1185">Reference proteome</keyword>
<protein>
    <submittedName>
        <fullName evidence="1">Uncharacterized protein</fullName>
    </submittedName>
</protein>
<proteinExistence type="predicted"/>
<dbReference type="EMBL" id="VSRR010003403">
    <property type="protein sequence ID" value="MPC36002.1"/>
    <property type="molecule type" value="Genomic_DNA"/>
</dbReference>
<organism evidence="1 2">
    <name type="scientific">Portunus trituberculatus</name>
    <name type="common">Swimming crab</name>
    <name type="synonym">Neptunus trituberculatus</name>
    <dbReference type="NCBI Taxonomy" id="210409"/>
    <lineage>
        <taxon>Eukaryota</taxon>
        <taxon>Metazoa</taxon>
        <taxon>Ecdysozoa</taxon>
        <taxon>Arthropoda</taxon>
        <taxon>Crustacea</taxon>
        <taxon>Multicrustacea</taxon>
        <taxon>Malacostraca</taxon>
        <taxon>Eumalacostraca</taxon>
        <taxon>Eucarida</taxon>
        <taxon>Decapoda</taxon>
        <taxon>Pleocyemata</taxon>
        <taxon>Brachyura</taxon>
        <taxon>Eubrachyura</taxon>
        <taxon>Portunoidea</taxon>
        <taxon>Portunidae</taxon>
        <taxon>Portuninae</taxon>
        <taxon>Portunus</taxon>
    </lineage>
</organism>
<gene>
    <name evidence="1" type="ORF">E2C01_029446</name>
</gene>
<name>A0A5B7EPD6_PORTR</name>
<sequence>MRDRRRFGSASSHLKHSPAAVFTRFTSSGVNGYAYSYPPRFRPSGPTGIDSGCQTLCAEYKGEVDQVPREVLMGGYRGC</sequence>
<evidence type="ECO:0000313" key="2">
    <source>
        <dbReference type="Proteomes" id="UP000324222"/>
    </source>
</evidence>
<comment type="caution">
    <text evidence="1">The sequence shown here is derived from an EMBL/GenBank/DDBJ whole genome shotgun (WGS) entry which is preliminary data.</text>
</comment>
<accession>A0A5B7EPD6</accession>
<reference evidence="1 2" key="1">
    <citation type="submission" date="2019-05" db="EMBL/GenBank/DDBJ databases">
        <title>Another draft genome of Portunus trituberculatus and its Hox gene families provides insights of decapod evolution.</title>
        <authorList>
            <person name="Jeong J.-H."/>
            <person name="Song I."/>
            <person name="Kim S."/>
            <person name="Choi T."/>
            <person name="Kim D."/>
            <person name="Ryu S."/>
            <person name="Kim W."/>
        </authorList>
    </citation>
    <scope>NUCLEOTIDE SEQUENCE [LARGE SCALE GENOMIC DNA]</scope>
    <source>
        <tissue evidence="1">Muscle</tissue>
    </source>
</reference>